<comment type="caution">
    <text evidence="2">The sequence shown here is derived from an EMBL/GenBank/DDBJ whole genome shotgun (WGS) entry which is preliminary data.</text>
</comment>
<keyword evidence="3" id="KW-1185">Reference proteome</keyword>
<dbReference type="AlphaFoldDB" id="A0A4Y2MJ96"/>
<evidence type="ECO:0000256" key="1">
    <source>
        <dbReference type="SAM" id="MobiDB-lite"/>
    </source>
</evidence>
<name>A0A4Y2MJ96_ARAVE</name>
<dbReference type="Proteomes" id="UP000499080">
    <property type="component" value="Unassembled WGS sequence"/>
</dbReference>
<gene>
    <name evidence="2" type="ORF">AVEN_210727_1</name>
</gene>
<accession>A0A4Y2MJ96</accession>
<evidence type="ECO:0000313" key="2">
    <source>
        <dbReference type="EMBL" id="GBN27235.1"/>
    </source>
</evidence>
<proteinExistence type="predicted"/>
<feature type="region of interest" description="Disordered" evidence="1">
    <location>
        <begin position="26"/>
        <end position="51"/>
    </location>
</feature>
<dbReference type="EMBL" id="BGPR01007489">
    <property type="protein sequence ID" value="GBN27235.1"/>
    <property type="molecule type" value="Genomic_DNA"/>
</dbReference>
<evidence type="ECO:0000313" key="3">
    <source>
        <dbReference type="Proteomes" id="UP000499080"/>
    </source>
</evidence>
<reference evidence="2 3" key="1">
    <citation type="journal article" date="2019" name="Sci. Rep.">
        <title>Orb-weaving spider Araneus ventricosus genome elucidates the spidroin gene catalogue.</title>
        <authorList>
            <person name="Kono N."/>
            <person name="Nakamura H."/>
            <person name="Ohtoshi R."/>
            <person name="Moran D.A.P."/>
            <person name="Shinohara A."/>
            <person name="Yoshida Y."/>
            <person name="Fujiwara M."/>
            <person name="Mori M."/>
            <person name="Tomita M."/>
            <person name="Arakawa K."/>
        </authorList>
    </citation>
    <scope>NUCLEOTIDE SEQUENCE [LARGE SCALE GENOMIC DNA]</scope>
</reference>
<sequence length="94" mass="10578">MKAVISDNQFGDRHMVLNHSQASRPVELAPPLPSFHSTPTRRHSTRESDLMGTRTTFMESYKRTFSSSFVVVANLKTLQCVFIRAAVPNPFSLP</sequence>
<protein>
    <submittedName>
        <fullName evidence="2">Uncharacterized protein</fullName>
    </submittedName>
</protein>
<organism evidence="2 3">
    <name type="scientific">Araneus ventricosus</name>
    <name type="common">Orbweaver spider</name>
    <name type="synonym">Epeira ventricosa</name>
    <dbReference type="NCBI Taxonomy" id="182803"/>
    <lineage>
        <taxon>Eukaryota</taxon>
        <taxon>Metazoa</taxon>
        <taxon>Ecdysozoa</taxon>
        <taxon>Arthropoda</taxon>
        <taxon>Chelicerata</taxon>
        <taxon>Arachnida</taxon>
        <taxon>Araneae</taxon>
        <taxon>Araneomorphae</taxon>
        <taxon>Entelegynae</taxon>
        <taxon>Araneoidea</taxon>
        <taxon>Araneidae</taxon>
        <taxon>Araneus</taxon>
    </lineage>
</organism>